<dbReference type="RefSeq" id="WP_007702429.1">
    <property type="nucleotide sequence ID" value="NZ_AOIQ01000017.1"/>
</dbReference>
<dbReference type="PROSITE" id="PS51900">
    <property type="entry name" value="CB"/>
    <property type="match status" value="1"/>
</dbReference>
<comment type="caution">
    <text evidence="5">The sequence shown here is derived from an EMBL/GenBank/DDBJ whole genome shotgun (WGS) entry which is preliminary data.</text>
</comment>
<evidence type="ECO:0000256" key="2">
    <source>
        <dbReference type="ARBA" id="ARBA00023172"/>
    </source>
</evidence>
<evidence type="ECO:0000259" key="4">
    <source>
        <dbReference type="PROSITE" id="PS51900"/>
    </source>
</evidence>
<sequence>MKRPTDLSPREAFERYLNARKTELTDETLVTYRYRLKLFVEWCERQEIETVDELDGWILDQFESARSGQNVASYTLHNEMDTLQAFIAYLERIEAVGDGLAEKVHVPDVPEDEQSRETKLDAERAIQLLQHYRTSDRYGSKYHVLLEVAWNTGARLGGIRGLDLRDFDAGEQSLEFAHRPETDTPLKNKLNGERIVGIDGSVAKAISTYIRTNRADTHDDYGRQPLFSSLQGRPITNTLRSWMYRATFPCVHQPCPHGHSRPTCDFTNHSSSSQCPSSRAPHHVRTGSITWHRDCGVPREVVRERVDASQDVIEKYYDKASKRDRMEQRRRPHLQKLTFE</sequence>
<evidence type="ECO:0000256" key="3">
    <source>
        <dbReference type="PROSITE-ProRule" id="PRU01248"/>
    </source>
</evidence>
<gene>
    <name evidence="5" type="ORF">C479_11355</name>
</gene>
<feature type="domain" description="Core-binding (CB)" evidence="4">
    <location>
        <begin position="7"/>
        <end position="91"/>
    </location>
</feature>
<dbReference type="InterPro" id="IPR013762">
    <property type="entry name" value="Integrase-like_cat_sf"/>
</dbReference>
<accession>M0BGI3</accession>
<reference evidence="5 6" key="1">
    <citation type="journal article" date="2014" name="PLoS Genet.">
        <title>Phylogenetically driven sequencing of extremely halophilic archaea reveals strategies for static and dynamic osmo-response.</title>
        <authorList>
            <person name="Becker E.A."/>
            <person name="Seitzer P.M."/>
            <person name="Tritt A."/>
            <person name="Larsen D."/>
            <person name="Krusor M."/>
            <person name="Yao A.I."/>
            <person name="Wu D."/>
            <person name="Madern D."/>
            <person name="Eisen J.A."/>
            <person name="Darling A.E."/>
            <person name="Facciotti M.T."/>
        </authorList>
    </citation>
    <scope>NUCLEOTIDE SEQUENCE [LARGE SCALE GENOMIC DNA]</scope>
    <source>
        <strain evidence="5 6">JCM 14624</strain>
    </source>
</reference>
<dbReference type="InterPro" id="IPR004107">
    <property type="entry name" value="Integrase_SAM-like_N"/>
</dbReference>
<dbReference type="Gene3D" id="1.10.443.10">
    <property type="entry name" value="Intergrase catalytic core"/>
    <property type="match status" value="1"/>
</dbReference>
<evidence type="ECO:0000313" key="5">
    <source>
        <dbReference type="EMBL" id="ELZ09413.1"/>
    </source>
</evidence>
<name>M0BGI3_9EURY</name>
<dbReference type="SUPFAM" id="SSF56349">
    <property type="entry name" value="DNA breaking-rejoining enzymes"/>
    <property type="match status" value="1"/>
</dbReference>
<protein>
    <submittedName>
        <fullName evidence="5">Site-specific recombinase xerd</fullName>
    </submittedName>
</protein>
<dbReference type="InterPro" id="IPR044068">
    <property type="entry name" value="CB"/>
</dbReference>
<dbReference type="AlphaFoldDB" id="M0BGI3"/>
<keyword evidence="6" id="KW-1185">Reference proteome</keyword>
<keyword evidence="2" id="KW-0233">DNA recombination</keyword>
<dbReference type="GO" id="GO:0006310">
    <property type="term" value="P:DNA recombination"/>
    <property type="evidence" value="ECO:0007669"/>
    <property type="project" value="UniProtKB-KW"/>
</dbReference>
<organism evidence="5 6">
    <name type="scientific">Halovivax asiaticus JCM 14624</name>
    <dbReference type="NCBI Taxonomy" id="1227490"/>
    <lineage>
        <taxon>Archaea</taxon>
        <taxon>Methanobacteriati</taxon>
        <taxon>Methanobacteriota</taxon>
        <taxon>Stenosarchaea group</taxon>
        <taxon>Halobacteria</taxon>
        <taxon>Halobacteriales</taxon>
        <taxon>Natrialbaceae</taxon>
        <taxon>Halovivax</taxon>
    </lineage>
</organism>
<dbReference type="Proteomes" id="UP000011560">
    <property type="component" value="Unassembled WGS sequence"/>
</dbReference>
<dbReference type="InterPro" id="IPR011010">
    <property type="entry name" value="DNA_brk_join_enz"/>
</dbReference>
<dbReference type="GO" id="GO:0003677">
    <property type="term" value="F:DNA binding"/>
    <property type="evidence" value="ECO:0007669"/>
    <property type="project" value="UniProtKB-UniRule"/>
</dbReference>
<dbReference type="OrthoDB" id="198497at2157"/>
<dbReference type="EMBL" id="AOIQ01000017">
    <property type="protein sequence ID" value="ELZ09413.1"/>
    <property type="molecule type" value="Genomic_DNA"/>
</dbReference>
<dbReference type="GO" id="GO:0015074">
    <property type="term" value="P:DNA integration"/>
    <property type="evidence" value="ECO:0007669"/>
    <property type="project" value="InterPro"/>
</dbReference>
<evidence type="ECO:0000256" key="1">
    <source>
        <dbReference type="ARBA" id="ARBA00023125"/>
    </source>
</evidence>
<keyword evidence="1 3" id="KW-0238">DNA-binding</keyword>
<dbReference type="STRING" id="1227490.C479_11355"/>
<proteinExistence type="predicted"/>
<dbReference type="Gene3D" id="1.10.150.130">
    <property type="match status" value="1"/>
</dbReference>
<dbReference type="Pfam" id="PF02899">
    <property type="entry name" value="Phage_int_SAM_1"/>
    <property type="match status" value="1"/>
</dbReference>
<dbReference type="InterPro" id="IPR010998">
    <property type="entry name" value="Integrase_recombinase_N"/>
</dbReference>
<evidence type="ECO:0000313" key="6">
    <source>
        <dbReference type="Proteomes" id="UP000011560"/>
    </source>
</evidence>